<keyword evidence="6" id="KW-1185">Reference proteome</keyword>
<dbReference type="NCBIfam" id="TIGR00254">
    <property type="entry name" value="GGDEF"/>
    <property type="match status" value="1"/>
</dbReference>
<dbReference type="PANTHER" id="PTHR45138">
    <property type="entry name" value="REGULATORY COMPONENTS OF SENSORY TRANSDUCTION SYSTEM"/>
    <property type="match status" value="1"/>
</dbReference>
<dbReference type="SUPFAM" id="SSF55073">
    <property type="entry name" value="Nucleotide cyclase"/>
    <property type="match status" value="1"/>
</dbReference>
<dbReference type="InterPro" id="IPR050469">
    <property type="entry name" value="Diguanylate_Cyclase"/>
</dbReference>
<evidence type="ECO:0000256" key="2">
    <source>
        <dbReference type="ARBA" id="ARBA00034247"/>
    </source>
</evidence>
<keyword evidence="3" id="KW-0472">Membrane</keyword>
<feature type="transmembrane region" description="Helical" evidence="3">
    <location>
        <begin position="65"/>
        <end position="84"/>
    </location>
</feature>
<evidence type="ECO:0000313" key="5">
    <source>
        <dbReference type="EMBL" id="MCU7553217.1"/>
    </source>
</evidence>
<sequence length="323" mass="35751">MKTIKDDTDVLVVLILSGAMSLGMVPFLIIRYLSREWLIFALDAGAFFATLTLFLYVYVTRKTAVARWLVAILCVVVMFLTVHIKGIENLMWIYPGLAALFFLLIPNVALAIGSVFLLIVTIMVWPQVTPAVLAQFLVTTISLLLFCFAFSYRARKQQQELSSLATVDALTGAENRRALEEALLSVTGRLSRYPEQRASVLMIDLDEFKTINDTFGHGVGDAVLKSFSETIQSRIRASDGLYRFGGEEFVVIAEHTSLKEAHHLAETLRLAIEQSSVHDGVNLTISLGVAEYSPGESSYQWLGRADAALYRAKQTGRNVSCTA</sequence>
<organism evidence="5 6">
    <name type="scientific">Alteromonas salexigens</name>
    <dbReference type="NCBI Taxonomy" id="2982530"/>
    <lineage>
        <taxon>Bacteria</taxon>
        <taxon>Pseudomonadati</taxon>
        <taxon>Pseudomonadota</taxon>
        <taxon>Gammaproteobacteria</taxon>
        <taxon>Alteromonadales</taxon>
        <taxon>Alteromonadaceae</taxon>
        <taxon>Alteromonas/Salinimonas group</taxon>
        <taxon>Alteromonas</taxon>
    </lineage>
</organism>
<dbReference type="PANTHER" id="PTHR45138:SF9">
    <property type="entry name" value="DIGUANYLATE CYCLASE DGCM-RELATED"/>
    <property type="match status" value="1"/>
</dbReference>
<keyword evidence="3" id="KW-0812">Transmembrane</keyword>
<keyword evidence="3" id="KW-1133">Transmembrane helix</keyword>
<feature type="domain" description="GGDEF" evidence="4">
    <location>
        <begin position="196"/>
        <end position="323"/>
    </location>
</feature>
<name>A0ABT2VK92_9ALTE</name>
<feature type="transmembrane region" description="Helical" evidence="3">
    <location>
        <begin position="131"/>
        <end position="152"/>
    </location>
</feature>
<feature type="transmembrane region" description="Helical" evidence="3">
    <location>
        <begin position="12"/>
        <end position="30"/>
    </location>
</feature>
<dbReference type="InterPro" id="IPR043128">
    <property type="entry name" value="Rev_trsase/Diguanyl_cyclase"/>
</dbReference>
<comment type="caution">
    <text evidence="5">The sequence shown here is derived from an EMBL/GenBank/DDBJ whole genome shotgun (WGS) entry which is preliminary data.</text>
</comment>
<feature type="transmembrane region" description="Helical" evidence="3">
    <location>
        <begin position="37"/>
        <end position="59"/>
    </location>
</feature>
<evidence type="ECO:0000259" key="4">
    <source>
        <dbReference type="PROSITE" id="PS50887"/>
    </source>
</evidence>
<evidence type="ECO:0000313" key="6">
    <source>
        <dbReference type="Proteomes" id="UP001209257"/>
    </source>
</evidence>
<dbReference type="InterPro" id="IPR000160">
    <property type="entry name" value="GGDEF_dom"/>
</dbReference>
<proteinExistence type="predicted"/>
<evidence type="ECO:0000256" key="1">
    <source>
        <dbReference type="ARBA" id="ARBA00012528"/>
    </source>
</evidence>
<dbReference type="InterPro" id="IPR029787">
    <property type="entry name" value="Nucleotide_cyclase"/>
</dbReference>
<dbReference type="RefSeq" id="WP_262991919.1">
    <property type="nucleotide sequence ID" value="NZ_JAOTJC010000004.1"/>
</dbReference>
<feature type="transmembrane region" description="Helical" evidence="3">
    <location>
        <begin position="96"/>
        <end position="125"/>
    </location>
</feature>
<dbReference type="Gene3D" id="3.30.70.270">
    <property type="match status" value="1"/>
</dbReference>
<evidence type="ECO:0000256" key="3">
    <source>
        <dbReference type="SAM" id="Phobius"/>
    </source>
</evidence>
<protein>
    <recommendedName>
        <fullName evidence="1">diguanylate cyclase</fullName>
        <ecNumber evidence="1">2.7.7.65</ecNumber>
    </recommendedName>
</protein>
<accession>A0ABT2VK92</accession>
<dbReference type="EC" id="2.7.7.65" evidence="1"/>
<dbReference type="CDD" id="cd01949">
    <property type="entry name" value="GGDEF"/>
    <property type="match status" value="1"/>
</dbReference>
<comment type="catalytic activity">
    <reaction evidence="2">
        <text>2 GTP = 3',3'-c-di-GMP + 2 diphosphate</text>
        <dbReference type="Rhea" id="RHEA:24898"/>
        <dbReference type="ChEBI" id="CHEBI:33019"/>
        <dbReference type="ChEBI" id="CHEBI:37565"/>
        <dbReference type="ChEBI" id="CHEBI:58805"/>
        <dbReference type="EC" id="2.7.7.65"/>
    </reaction>
</comment>
<reference evidence="6" key="1">
    <citation type="submission" date="2023-07" db="EMBL/GenBank/DDBJ databases">
        <title>Study on multiphase classification of strain Alteromonas salexigens isolated from the Yellow Sea.</title>
        <authorList>
            <person name="Sun L."/>
        </authorList>
    </citation>
    <scope>NUCLEOTIDE SEQUENCE [LARGE SCALE GENOMIC DNA]</scope>
    <source>
        <strain evidence="6">ASW11-19</strain>
    </source>
</reference>
<dbReference type="EMBL" id="JAOTJC010000004">
    <property type="protein sequence ID" value="MCU7553217.1"/>
    <property type="molecule type" value="Genomic_DNA"/>
</dbReference>
<dbReference type="PROSITE" id="PS50887">
    <property type="entry name" value="GGDEF"/>
    <property type="match status" value="1"/>
</dbReference>
<gene>
    <name evidence="5" type="ORF">OCL06_01240</name>
</gene>
<dbReference type="SMART" id="SM00267">
    <property type="entry name" value="GGDEF"/>
    <property type="match status" value="1"/>
</dbReference>
<dbReference type="Pfam" id="PF00990">
    <property type="entry name" value="GGDEF"/>
    <property type="match status" value="1"/>
</dbReference>
<dbReference type="Proteomes" id="UP001209257">
    <property type="component" value="Unassembled WGS sequence"/>
</dbReference>